<feature type="transmembrane region" description="Helical" evidence="7">
    <location>
        <begin position="7"/>
        <end position="25"/>
    </location>
</feature>
<gene>
    <name evidence="9" type="ORF">MKW94_024290</name>
</gene>
<name>A0AA42AUA4_PAPNU</name>
<dbReference type="Proteomes" id="UP001177140">
    <property type="component" value="Unassembled WGS sequence"/>
</dbReference>
<protein>
    <recommendedName>
        <fullName evidence="8">AAA+ ATPase domain-containing protein</fullName>
    </recommendedName>
</protein>
<dbReference type="Gene3D" id="6.10.280.40">
    <property type="match status" value="1"/>
</dbReference>
<dbReference type="GO" id="GO:0006950">
    <property type="term" value="P:response to stress"/>
    <property type="evidence" value="ECO:0007669"/>
    <property type="project" value="UniProtKB-ARBA"/>
</dbReference>
<evidence type="ECO:0000256" key="2">
    <source>
        <dbReference type="ARBA" id="ARBA00007448"/>
    </source>
</evidence>
<keyword evidence="10" id="KW-1185">Reference proteome</keyword>
<dbReference type="GO" id="GO:0005524">
    <property type="term" value="F:ATP binding"/>
    <property type="evidence" value="ECO:0007669"/>
    <property type="project" value="UniProtKB-KW"/>
</dbReference>
<evidence type="ECO:0000259" key="8">
    <source>
        <dbReference type="SMART" id="SM00382"/>
    </source>
</evidence>
<comment type="catalytic activity">
    <reaction evidence="4">
        <text>ATP + H2O = ADP + phosphate + H(+)</text>
        <dbReference type="Rhea" id="RHEA:13065"/>
        <dbReference type="ChEBI" id="CHEBI:15377"/>
        <dbReference type="ChEBI" id="CHEBI:15378"/>
        <dbReference type="ChEBI" id="CHEBI:30616"/>
        <dbReference type="ChEBI" id="CHEBI:43474"/>
        <dbReference type="ChEBI" id="CHEBI:456216"/>
    </reaction>
</comment>
<dbReference type="InterPro" id="IPR027417">
    <property type="entry name" value="P-loop_NTPase"/>
</dbReference>
<keyword evidence="5" id="KW-0547">Nucleotide-binding</keyword>
<keyword evidence="3" id="KW-0460">Magnesium</keyword>
<feature type="compositionally biased region" description="Basic and acidic residues" evidence="6">
    <location>
        <begin position="317"/>
        <end position="330"/>
    </location>
</feature>
<dbReference type="InterPro" id="IPR050747">
    <property type="entry name" value="Mitochondrial_chaperone_BCS1"/>
</dbReference>
<dbReference type="AlphaFoldDB" id="A0AA42AUA4"/>
<dbReference type="SUPFAM" id="SSF52540">
    <property type="entry name" value="P-loop containing nucleoside triphosphate hydrolases"/>
    <property type="match status" value="1"/>
</dbReference>
<dbReference type="InterPro" id="IPR003593">
    <property type="entry name" value="AAA+_ATPase"/>
</dbReference>
<keyword evidence="7" id="KW-0472">Membrane</keyword>
<evidence type="ECO:0000256" key="7">
    <source>
        <dbReference type="SAM" id="Phobius"/>
    </source>
</evidence>
<reference evidence="9" key="1">
    <citation type="submission" date="2022-03" db="EMBL/GenBank/DDBJ databases">
        <title>A functionally conserved STORR gene fusion in Papaver species that diverged 16.8 million years ago.</title>
        <authorList>
            <person name="Catania T."/>
        </authorList>
    </citation>
    <scope>NUCLEOTIDE SEQUENCE</scope>
    <source>
        <strain evidence="9">S-191538</strain>
    </source>
</reference>
<dbReference type="PROSITE" id="PS00674">
    <property type="entry name" value="AAA"/>
    <property type="match status" value="1"/>
</dbReference>
<keyword evidence="5" id="KW-0067">ATP-binding</keyword>
<evidence type="ECO:0000256" key="3">
    <source>
        <dbReference type="ARBA" id="ARBA00022842"/>
    </source>
</evidence>
<dbReference type="Pfam" id="PF25568">
    <property type="entry name" value="AAA_lid_At3g28540"/>
    <property type="match status" value="1"/>
</dbReference>
<comment type="caution">
    <text evidence="9">The sequence shown here is derived from an EMBL/GenBank/DDBJ whole genome shotgun (WGS) entry which is preliminary data.</text>
</comment>
<sequence length="486" mass="56214">MPSMGEIWMGLGTLMGGIMFIYTMIQQFVPQHVAGYLSVYVYRIMAFANPYMEISFDEFTGGERLKLSQAYTAVEAYLGPKSSKLAKRLKAQIVKGNKDLAFSMDDHEEIIDDFEGVKIWWYLGKTVPETKSFSYYPSATERRHLRLQFHRRHRETVAKSYLQHVIKEGKANMIENRHIRLYSNNANEHKKTQWSHVEFEHPVTFDHLAMDPAKKQEIIDDLVTFSMGRDYYQKIGKPWKRGYLLYGPPGTGKSSMIAAMAMLLNYDIYDLELTAVKDNSELRKLLHDTSNKSITVIEDVDCTIDLTGKRKKKKKKEDKDEKKDPIKEKADEEEEESKMESKVTLSGLLNVIDGLWSACGKERIIVFTTNYVEKLDPALIRTGRRMDKHIEMSYCCFEGFKVFAKNYLDLESHELFDTIRHLIDEVKISPADVAENLMPKTIKRDPQVCLRNLIKALEKIKEAEKLKAEEEKAKKMDNDSIVDITL</sequence>
<dbReference type="InterPro" id="IPR025753">
    <property type="entry name" value="AAA_N_dom"/>
</dbReference>
<evidence type="ECO:0000256" key="4">
    <source>
        <dbReference type="ARBA" id="ARBA00049360"/>
    </source>
</evidence>
<evidence type="ECO:0000313" key="9">
    <source>
        <dbReference type="EMBL" id="MCL7041324.1"/>
    </source>
</evidence>
<dbReference type="SMART" id="SM00382">
    <property type="entry name" value="AAA"/>
    <property type="match status" value="1"/>
</dbReference>
<evidence type="ECO:0000313" key="10">
    <source>
        <dbReference type="Proteomes" id="UP001177140"/>
    </source>
</evidence>
<proteinExistence type="inferred from homology"/>
<feature type="domain" description="AAA+ ATPase" evidence="8">
    <location>
        <begin position="239"/>
        <end position="396"/>
    </location>
</feature>
<keyword evidence="7" id="KW-1133">Transmembrane helix</keyword>
<comment type="cofactor">
    <cofactor evidence="1">
        <name>Mg(2+)</name>
        <dbReference type="ChEBI" id="CHEBI:18420"/>
    </cofactor>
</comment>
<dbReference type="InterPro" id="IPR003960">
    <property type="entry name" value="ATPase_AAA_CS"/>
</dbReference>
<dbReference type="Pfam" id="PF00004">
    <property type="entry name" value="AAA"/>
    <property type="match status" value="1"/>
</dbReference>
<dbReference type="Pfam" id="PF14363">
    <property type="entry name" value="AAA_assoc"/>
    <property type="match status" value="1"/>
</dbReference>
<organism evidence="9 10">
    <name type="scientific">Papaver nudicaule</name>
    <name type="common">Iceland poppy</name>
    <dbReference type="NCBI Taxonomy" id="74823"/>
    <lineage>
        <taxon>Eukaryota</taxon>
        <taxon>Viridiplantae</taxon>
        <taxon>Streptophyta</taxon>
        <taxon>Embryophyta</taxon>
        <taxon>Tracheophyta</taxon>
        <taxon>Spermatophyta</taxon>
        <taxon>Magnoliopsida</taxon>
        <taxon>Ranunculales</taxon>
        <taxon>Papaveraceae</taxon>
        <taxon>Papaveroideae</taxon>
        <taxon>Papaver</taxon>
    </lineage>
</organism>
<evidence type="ECO:0000256" key="1">
    <source>
        <dbReference type="ARBA" id="ARBA00001946"/>
    </source>
</evidence>
<evidence type="ECO:0000256" key="6">
    <source>
        <dbReference type="SAM" id="MobiDB-lite"/>
    </source>
</evidence>
<keyword evidence="7" id="KW-0812">Transmembrane</keyword>
<dbReference type="EMBL" id="JAJJMA010222648">
    <property type="protein sequence ID" value="MCL7041324.1"/>
    <property type="molecule type" value="Genomic_DNA"/>
</dbReference>
<dbReference type="Gene3D" id="3.40.50.300">
    <property type="entry name" value="P-loop containing nucleotide triphosphate hydrolases"/>
    <property type="match status" value="1"/>
</dbReference>
<dbReference type="PANTHER" id="PTHR23070">
    <property type="entry name" value="BCS1 AAA-TYPE ATPASE"/>
    <property type="match status" value="1"/>
</dbReference>
<comment type="similarity">
    <text evidence="2">Belongs to the AAA ATPase family. BCS1 subfamily.</text>
</comment>
<feature type="region of interest" description="Disordered" evidence="6">
    <location>
        <begin position="311"/>
        <end position="337"/>
    </location>
</feature>
<dbReference type="InterPro" id="IPR003959">
    <property type="entry name" value="ATPase_AAA_core"/>
</dbReference>
<dbReference type="InterPro" id="IPR058017">
    <property type="entry name" value="At3g28540-like_C"/>
</dbReference>
<dbReference type="GO" id="GO:0016887">
    <property type="term" value="F:ATP hydrolysis activity"/>
    <property type="evidence" value="ECO:0007669"/>
    <property type="project" value="InterPro"/>
</dbReference>
<accession>A0AA42AUA4</accession>
<evidence type="ECO:0000256" key="5">
    <source>
        <dbReference type="RuleBase" id="RU003651"/>
    </source>
</evidence>